<dbReference type="InterPro" id="IPR008775">
    <property type="entry name" value="Phytyl_CoA_dOase-like"/>
</dbReference>
<proteinExistence type="predicted"/>
<gene>
    <name evidence="3" type="ORF">ACFO4O_09600</name>
</gene>
<evidence type="ECO:0000313" key="4">
    <source>
        <dbReference type="Proteomes" id="UP001595897"/>
    </source>
</evidence>
<protein>
    <submittedName>
        <fullName evidence="3">Phytanoyl-CoA dioxygenase family protein</fullName>
    </submittedName>
</protein>
<evidence type="ECO:0000256" key="2">
    <source>
        <dbReference type="ARBA" id="ARBA00023004"/>
    </source>
</evidence>
<dbReference type="PANTHER" id="PTHR20883">
    <property type="entry name" value="PHYTANOYL-COA DIOXYGENASE DOMAIN CONTAINING 1"/>
    <property type="match status" value="1"/>
</dbReference>
<dbReference type="GO" id="GO:0051213">
    <property type="term" value="F:dioxygenase activity"/>
    <property type="evidence" value="ECO:0007669"/>
    <property type="project" value="UniProtKB-KW"/>
</dbReference>
<keyword evidence="4" id="KW-1185">Reference proteome</keyword>
<dbReference type="Pfam" id="PF05721">
    <property type="entry name" value="PhyH"/>
    <property type="match status" value="1"/>
</dbReference>
<keyword evidence="1" id="KW-0479">Metal-binding</keyword>
<dbReference type="Proteomes" id="UP001595897">
    <property type="component" value="Unassembled WGS sequence"/>
</dbReference>
<evidence type="ECO:0000313" key="3">
    <source>
        <dbReference type="EMBL" id="MFC4700411.1"/>
    </source>
</evidence>
<dbReference type="SUPFAM" id="SSF51197">
    <property type="entry name" value="Clavaminate synthase-like"/>
    <property type="match status" value="1"/>
</dbReference>
<sequence>MTSPDAIIKDVITEENIRFYAQSGYLIAPDALLPSNIEALNEDIVDILRGKRGEIEGLATVQANDSDDIACIRRYAAIHFPHKLSNLIKDFAKHPKIIEVLRATVSQNLKCLQSMFFVKAPGKKGQAWHQDEYFIPTRDKSLTGAWLALDDANEENGCLWLIPGSHKDGVIRRRIENTNAAFADTEVADIYPYEPSDFVKVEVKKGAIVFFNGYLLHMSLQNTSKNCFRRALVFHYSSAQTMLPWNLDGRIPHTHDYRDIFIVAGEDPYAFKGTEELAKPFIRADKLDFSV</sequence>
<accession>A0ABV9LX41</accession>
<organism evidence="3 4">
    <name type="scientific">Glaciecola siphonariae</name>
    <dbReference type="NCBI Taxonomy" id="521012"/>
    <lineage>
        <taxon>Bacteria</taxon>
        <taxon>Pseudomonadati</taxon>
        <taxon>Pseudomonadota</taxon>
        <taxon>Gammaproteobacteria</taxon>
        <taxon>Alteromonadales</taxon>
        <taxon>Alteromonadaceae</taxon>
        <taxon>Glaciecola</taxon>
    </lineage>
</organism>
<dbReference type="PANTHER" id="PTHR20883:SF15">
    <property type="entry name" value="PHYTANOYL-COA DIOXYGENASE DOMAIN-CONTAINING PROTEIN 1"/>
    <property type="match status" value="1"/>
</dbReference>
<dbReference type="EMBL" id="JBHSGU010000002">
    <property type="protein sequence ID" value="MFC4700411.1"/>
    <property type="molecule type" value="Genomic_DNA"/>
</dbReference>
<reference evidence="4" key="1">
    <citation type="journal article" date="2019" name="Int. J. Syst. Evol. Microbiol.">
        <title>The Global Catalogue of Microorganisms (GCM) 10K type strain sequencing project: providing services to taxonomists for standard genome sequencing and annotation.</title>
        <authorList>
            <consortium name="The Broad Institute Genomics Platform"/>
            <consortium name="The Broad Institute Genome Sequencing Center for Infectious Disease"/>
            <person name="Wu L."/>
            <person name="Ma J."/>
        </authorList>
    </citation>
    <scope>NUCLEOTIDE SEQUENCE [LARGE SCALE GENOMIC DNA]</scope>
    <source>
        <strain evidence="4">KACC 12507</strain>
    </source>
</reference>
<keyword evidence="2" id="KW-0408">Iron</keyword>
<name>A0ABV9LX41_9ALTE</name>
<evidence type="ECO:0000256" key="1">
    <source>
        <dbReference type="ARBA" id="ARBA00022723"/>
    </source>
</evidence>
<keyword evidence="3" id="KW-0223">Dioxygenase</keyword>
<dbReference type="RefSeq" id="WP_382407802.1">
    <property type="nucleotide sequence ID" value="NZ_JBHSGU010000002.1"/>
</dbReference>
<dbReference type="Gene3D" id="2.60.120.620">
    <property type="entry name" value="q2cbj1_9rhob like domain"/>
    <property type="match status" value="1"/>
</dbReference>
<keyword evidence="3" id="KW-0560">Oxidoreductase</keyword>
<comment type="caution">
    <text evidence="3">The sequence shown here is derived from an EMBL/GenBank/DDBJ whole genome shotgun (WGS) entry which is preliminary data.</text>
</comment>